<dbReference type="InterPro" id="IPR016944">
    <property type="entry name" value="UCP030066"/>
</dbReference>
<keyword evidence="3 5" id="KW-1133">Transmembrane helix</keyword>
<dbReference type="Pfam" id="PF13564">
    <property type="entry name" value="DoxX_2"/>
    <property type="match status" value="1"/>
</dbReference>
<dbReference type="OrthoDB" id="7960583at2"/>
<evidence type="ECO:0000256" key="4">
    <source>
        <dbReference type="ARBA" id="ARBA00023136"/>
    </source>
</evidence>
<evidence type="ECO:0000256" key="5">
    <source>
        <dbReference type="SAM" id="Phobius"/>
    </source>
</evidence>
<sequence length="127" mass="14418">MEKRNRIIYWIFTAWLALGMTSTGIVQLMKMKEEVTMFAHLGYPEYLLTIIGVWKILGVVAVLIPNFQLLKEWAYAGFFFCMSGAIVSHMALGDPIGEVAPPLLLLVLTVISWYFRPASRKLIPVQI</sequence>
<dbReference type="EMBL" id="PYAS01000004">
    <property type="protein sequence ID" value="PSL30537.1"/>
    <property type="molecule type" value="Genomic_DNA"/>
</dbReference>
<feature type="transmembrane region" description="Helical" evidence="5">
    <location>
        <begin position="99"/>
        <end position="115"/>
    </location>
</feature>
<evidence type="ECO:0000313" key="6">
    <source>
        <dbReference type="EMBL" id="PSL30537.1"/>
    </source>
</evidence>
<dbReference type="AlphaFoldDB" id="A0A2P8G989"/>
<accession>A0A2P8G989</accession>
<evidence type="ECO:0000256" key="3">
    <source>
        <dbReference type="ARBA" id="ARBA00022989"/>
    </source>
</evidence>
<name>A0A2P8G989_9BACT</name>
<keyword evidence="2 5" id="KW-0812">Transmembrane</keyword>
<dbReference type="GO" id="GO:0016020">
    <property type="term" value="C:membrane"/>
    <property type="evidence" value="ECO:0007669"/>
    <property type="project" value="UniProtKB-SubCell"/>
</dbReference>
<protein>
    <submittedName>
        <fullName evidence="6">DoxX-like protein</fullName>
    </submittedName>
</protein>
<dbReference type="RefSeq" id="WP_106595391.1">
    <property type="nucleotide sequence ID" value="NZ_PYAS01000004.1"/>
</dbReference>
<gene>
    <name evidence="6" type="ORF">CLV60_104480</name>
</gene>
<keyword evidence="4 5" id="KW-0472">Membrane</keyword>
<dbReference type="Proteomes" id="UP000241964">
    <property type="component" value="Unassembled WGS sequence"/>
</dbReference>
<evidence type="ECO:0000256" key="2">
    <source>
        <dbReference type="ARBA" id="ARBA00022692"/>
    </source>
</evidence>
<feature type="transmembrane region" description="Helical" evidence="5">
    <location>
        <begin position="46"/>
        <end position="64"/>
    </location>
</feature>
<organism evidence="6 7">
    <name type="scientific">Dyadobacter jiangsuensis</name>
    <dbReference type="NCBI Taxonomy" id="1591085"/>
    <lineage>
        <taxon>Bacteria</taxon>
        <taxon>Pseudomonadati</taxon>
        <taxon>Bacteroidota</taxon>
        <taxon>Cytophagia</taxon>
        <taxon>Cytophagales</taxon>
        <taxon>Spirosomataceae</taxon>
        <taxon>Dyadobacter</taxon>
    </lineage>
</organism>
<evidence type="ECO:0000256" key="1">
    <source>
        <dbReference type="ARBA" id="ARBA00004141"/>
    </source>
</evidence>
<dbReference type="InterPro" id="IPR032808">
    <property type="entry name" value="DoxX"/>
</dbReference>
<comment type="caution">
    <text evidence="6">The sequence shown here is derived from an EMBL/GenBank/DDBJ whole genome shotgun (WGS) entry which is preliminary data.</text>
</comment>
<dbReference type="PIRSF" id="PIRSF030066">
    <property type="entry name" value="UCP030066"/>
    <property type="match status" value="1"/>
</dbReference>
<keyword evidence="7" id="KW-1185">Reference proteome</keyword>
<feature type="transmembrane region" description="Helical" evidence="5">
    <location>
        <begin position="7"/>
        <end position="26"/>
    </location>
</feature>
<comment type="subcellular location">
    <subcellularLocation>
        <location evidence="1">Membrane</location>
        <topology evidence="1">Multi-pass membrane protein</topology>
    </subcellularLocation>
</comment>
<proteinExistence type="predicted"/>
<evidence type="ECO:0000313" key="7">
    <source>
        <dbReference type="Proteomes" id="UP000241964"/>
    </source>
</evidence>
<reference evidence="6 7" key="1">
    <citation type="submission" date="2018-03" db="EMBL/GenBank/DDBJ databases">
        <title>Genomic Encyclopedia of Archaeal and Bacterial Type Strains, Phase II (KMG-II): from individual species to whole genera.</title>
        <authorList>
            <person name="Goeker M."/>
        </authorList>
    </citation>
    <scope>NUCLEOTIDE SEQUENCE [LARGE SCALE GENOMIC DNA]</scope>
    <source>
        <strain evidence="6 7">DSM 29057</strain>
    </source>
</reference>
<feature type="transmembrane region" description="Helical" evidence="5">
    <location>
        <begin position="73"/>
        <end position="93"/>
    </location>
</feature>